<feature type="transmembrane region" description="Helical" evidence="10">
    <location>
        <begin position="352"/>
        <end position="370"/>
    </location>
</feature>
<gene>
    <name evidence="13" type="ORF">GSH16_07095</name>
</gene>
<evidence type="ECO:0000256" key="7">
    <source>
        <dbReference type="ARBA" id="ARBA00023136"/>
    </source>
</evidence>
<dbReference type="SUPFAM" id="SSF52540">
    <property type="entry name" value="P-loop containing nucleoside triphosphate hydrolases"/>
    <property type="match status" value="1"/>
</dbReference>
<evidence type="ECO:0000256" key="4">
    <source>
        <dbReference type="ARBA" id="ARBA00022741"/>
    </source>
</evidence>
<evidence type="ECO:0000256" key="8">
    <source>
        <dbReference type="SAM" id="Coils"/>
    </source>
</evidence>
<keyword evidence="7 10" id="KW-0472">Membrane</keyword>
<dbReference type="PANTHER" id="PTHR32309:SF31">
    <property type="entry name" value="CAPSULAR EXOPOLYSACCHARIDE FAMILY"/>
    <property type="match status" value="1"/>
</dbReference>
<feature type="domain" description="CobQ/CobB/MinD/ParA nucleotide binding" evidence="11">
    <location>
        <begin position="444"/>
        <end position="623"/>
    </location>
</feature>
<dbReference type="AlphaFoldDB" id="A0A6B0TU84"/>
<dbReference type="InterPro" id="IPR003856">
    <property type="entry name" value="LPS_length_determ_N"/>
</dbReference>
<dbReference type="InterPro" id="IPR002586">
    <property type="entry name" value="CobQ/CobB/MinD/ParA_Nub-bd_dom"/>
</dbReference>
<keyword evidence="14" id="KW-1185">Reference proteome</keyword>
<comment type="caution">
    <text evidence="13">The sequence shown here is derived from an EMBL/GenBank/DDBJ whole genome shotgun (WGS) entry which is preliminary data.</text>
</comment>
<keyword evidence="8" id="KW-0175">Coiled coil</keyword>
<feature type="region of interest" description="Disordered" evidence="9">
    <location>
        <begin position="1"/>
        <end position="26"/>
    </location>
</feature>
<dbReference type="InterPro" id="IPR005702">
    <property type="entry name" value="Wzc-like_C"/>
</dbReference>
<feature type="coiled-coil region" evidence="8">
    <location>
        <begin position="283"/>
        <end position="324"/>
    </location>
</feature>
<keyword evidence="2" id="KW-1003">Cell membrane</keyword>
<feature type="transmembrane region" description="Helical" evidence="10">
    <location>
        <begin position="46"/>
        <end position="67"/>
    </location>
</feature>
<feature type="domain" description="Polysaccharide chain length determinant N-terminal" evidence="12">
    <location>
        <begin position="33"/>
        <end position="121"/>
    </location>
</feature>
<dbReference type="Gene3D" id="3.40.50.300">
    <property type="entry name" value="P-loop containing nucleotide triphosphate hydrolases"/>
    <property type="match status" value="1"/>
</dbReference>
<accession>A0A6B0TU84</accession>
<name>A0A6B0TU84_9RHOB</name>
<evidence type="ECO:0000256" key="10">
    <source>
        <dbReference type="SAM" id="Phobius"/>
    </source>
</evidence>
<comment type="subcellular location">
    <subcellularLocation>
        <location evidence="1">Cell membrane</location>
        <topology evidence="1">Multi-pass membrane protein</topology>
    </subcellularLocation>
</comment>
<evidence type="ECO:0000256" key="1">
    <source>
        <dbReference type="ARBA" id="ARBA00004651"/>
    </source>
</evidence>
<evidence type="ECO:0000256" key="3">
    <source>
        <dbReference type="ARBA" id="ARBA00022692"/>
    </source>
</evidence>
<dbReference type="Pfam" id="PF02706">
    <property type="entry name" value="Wzz"/>
    <property type="match status" value="1"/>
</dbReference>
<evidence type="ECO:0000313" key="13">
    <source>
        <dbReference type="EMBL" id="MXU65208.1"/>
    </source>
</evidence>
<keyword evidence="5" id="KW-0067">ATP-binding</keyword>
<evidence type="ECO:0000259" key="12">
    <source>
        <dbReference type="Pfam" id="PF02706"/>
    </source>
</evidence>
<evidence type="ECO:0000256" key="5">
    <source>
        <dbReference type="ARBA" id="ARBA00022840"/>
    </source>
</evidence>
<evidence type="ECO:0000256" key="9">
    <source>
        <dbReference type="SAM" id="MobiDB-lite"/>
    </source>
</evidence>
<evidence type="ECO:0000313" key="14">
    <source>
        <dbReference type="Proteomes" id="UP000436016"/>
    </source>
</evidence>
<dbReference type="EMBL" id="WUWG01000003">
    <property type="protein sequence ID" value="MXU65208.1"/>
    <property type="molecule type" value="Genomic_DNA"/>
</dbReference>
<keyword evidence="3 10" id="KW-0812">Transmembrane</keyword>
<sequence length="639" mass="70394">MNRSNGSFDLGPGSRPTYAAQPGSFEERPQERVSFHDIWAILRRNLGMILLILAVGMTAGAFVTLNLDKTYRAQSTIVLKVSDARVTQTDAEIEAVELTRASVETEIDVLRSREFAGRVASVLDLYTDPAFNPLARPGMTEADVTAAERETVISKLLTTYSVYRSGDSLALDILVEYGEPVMTARIANTVASEYISNSLDLKMFDVEQSINFLRNRTKTLADVLALNEARVAGFIRENNLDDTAAADGLRAQLERVTALYDLAVAGQTAGQDPEVLRAQITELERQLRSRTQAELELLKLERALETDRNRYQTAVEKLSEIEAQADILSAGARQVSFAEVPQKPAAPNVRTALAFIFVGLLGLSFVAVLLREGLDRRIWTEVHSGRVTGVPNLAYVPRVGRGGRRGPVPHQFLVDNPRSAFSESLRSLFTLCMNLGTRDRSQVIMITSGLPNEGKSTIAVSLGVSAAADHPKVLLIDLDVHRSGVSNLLKVGLSDVSIGEVMQDPELLAENISPVEELPGLFLLNFRKDSEISGQLMTGQKAARSIRWMRENFDVIIFDTPPVLIVDDASRLAPITDEALLIARWGVTTEEVLRDTAERLKRNGVQLTGTVINDVDIRRQKRYGYGGYASYYAYGGDYY</sequence>
<dbReference type="InterPro" id="IPR027417">
    <property type="entry name" value="P-loop_NTPase"/>
</dbReference>
<dbReference type="GO" id="GO:0005886">
    <property type="term" value="C:plasma membrane"/>
    <property type="evidence" value="ECO:0007669"/>
    <property type="project" value="UniProtKB-SubCell"/>
</dbReference>
<dbReference type="PANTHER" id="PTHR32309">
    <property type="entry name" value="TYROSINE-PROTEIN KINASE"/>
    <property type="match status" value="1"/>
</dbReference>
<keyword evidence="6 10" id="KW-1133">Transmembrane helix</keyword>
<dbReference type="InterPro" id="IPR050445">
    <property type="entry name" value="Bact_polysacc_biosynth/exp"/>
</dbReference>
<evidence type="ECO:0000256" key="2">
    <source>
        <dbReference type="ARBA" id="ARBA00022475"/>
    </source>
</evidence>
<reference evidence="13 14" key="1">
    <citation type="submission" date="2019-12" db="EMBL/GenBank/DDBJ databases">
        <title>Strain KN286 was isolated from seawater, which was collected from Caroline Seamount in the tropical western Pacific.</title>
        <authorList>
            <person name="Wang Q."/>
        </authorList>
    </citation>
    <scope>NUCLEOTIDE SEQUENCE [LARGE SCALE GENOMIC DNA]</scope>
    <source>
        <strain evidence="13 14">KN286</strain>
    </source>
</reference>
<dbReference type="Pfam" id="PF01656">
    <property type="entry name" value="CbiA"/>
    <property type="match status" value="1"/>
</dbReference>
<dbReference type="RefSeq" id="WP_160853484.1">
    <property type="nucleotide sequence ID" value="NZ_WUWG01000003.1"/>
</dbReference>
<dbReference type="CDD" id="cd05387">
    <property type="entry name" value="BY-kinase"/>
    <property type="match status" value="1"/>
</dbReference>
<protein>
    <submittedName>
        <fullName evidence="13">AAA family ATPase</fullName>
    </submittedName>
</protein>
<dbReference type="Proteomes" id="UP000436016">
    <property type="component" value="Unassembled WGS sequence"/>
</dbReference>
<proteinExistence type="predicted"/>
<evidence type="ECO:0000259" key="11">
    <source>
        <dbReference type="Pfam" id="PF01656"/>
    </source>
</evidence>
<keyword evidence="4" id="KW-0547">Nucleotide-binding</keyword>
<evidence type="ECO:0000256" key="6">
    <source>
        <dbReference type="ARBA" id="ARBA00022989"/>
    </source>
</evidence>
<organism evidence="13 14">
    <name type="scientific">Oceanomicrobium pacificus</name>
    <dbReference type="NCBI Taxonomy" id="2692916"/>
    <lineage>
        <taxon>Bacteria</taxon>
        <taxon>Pseudomonadati</taxon>
        <taxon>Pseudomonadota</taxon>
        <taxon>Alphaproteobacteria</taxon>
        <taxon>Rhodobacterales</taxon>
        <taxon>Paracoccaceae</taxon>
        <taxon>Oceanomicrobium</taxon>
    </lineage>
</organism>